<name>X1PQ89_9ZZZZ</name>
<accession>X1PQ89</accession>
<organism evidence="1">
    <name type="scientific">marine sediment metagenome</name>
    <dbReference type="NCBI Taxonomy" id="412755"/>
    <lineage>
        <taxon>unclassified sequences</taxon>
        <taxon>metagenomes</taxon>
        <taxon>ecological metagenomes</taxon>
    </lineage>
</organism>
<proteinExistence type="predicted"/>
<sequence>TDNPLTRKGDPDDDEAFRICHNCLENVFEDVYDNDKGCWVKVCAYCGEIVKAEARSYAPPI</sequence>
<dbReference type="EMBL" id="BARV01025149">
    <property type="protein sequence ID" value="GAI41240.1"/>
    <property type="molecule type" value="Genomic_DNA"/>
</dbReference>
<comment type="caution">
    <text evidence="1">The sequence shown here is derived from an EMBL/GenBank/DDBJ whole genome shotgun (WGS) entry which is preliminary data.</text>
</comment>
<evidence type="ECO:0000313" key="1">
    <source>
        <dbReference type="EMBL" id="GAI41240.1"/>
    </source>
</evidence>
<reference evidence="1" key="1">
    <citation type="journal article" date="2014" name="Front. Microbiol.">
        <title>High frequency of phylogenetically diverse reductive dehalogenase-homologous genes in deep subseafloor sedimentary metagenomes.</title>
        <authorList>
            <person name="Kawai M."/>
            <person name="Futagami T."/>
            <person name="Toyoda A."/>
            <person name="Takaki Y."/>
            <person name="Nishi S."/>
            <person name="Hori S."/>
            <person name="Arai W."/>
            <person name="Tsubouchi T."/>
            <person name="Morono Y."/>
            <person name="Uchiyama I."/>
            <person name="Ito T."/>
            <person name="Fujiyama A."/>
            <person name="Inagaki F."/>
            <person name="Takami H."/>
        </authorList>
    </citation>
    <scope>NUCLEOTIDE SEQUENCE</scope>
    <source>
        <strain evidence="1">Expedition CK06-06</strain>
    </source>
</reference>
<protein>
    <submittedName>
        <fullName evidence="1">Uncharacterized protein</fullName>
    </submittedName>
</protein>
<dbReference type="AlphaFoldDB" id="X1PQ89"/>
<gene>
    <name evidence="1" type="ORF">S06H3_40913</name>
</gene>
<feature type="non-terminal residue" evidence="1">
    <location>
        <position position="1"/>
    </location>
</feature>